<dbReference type="InterPro" id="IPR007462">
    <property type="entry name" value="COV1-like"/>
</dbReference>
<dbReference type="PANTHER" id="PTHR31876:SF26">
    <property type="entry name" value="PROTEIN LIKE COV 2"/>
    <property type="match status" value="1"/>
</dbReference>
<reference evidence="2" key="1">
    <citation type="journal article" date="2018" name="Parasitology">
        <title>The reduced genome of Candidatus Kinetoplastibacterium sorsogonicusi, the endosymbiont of Kentomonas sorsogonicus (Trypanosomatidae): loss of the haem-synthesis pathway.</title>
        <authorList>
            <person name="Silva F.M."/>
            <person name="Kostygov A.Y."/>
            <person name="Spodareva V.V."/>
            <person name="Butenko A."/>
            <person name="Tossou R."/>
            <person name="Lukes J."/>
            <person name="Yurchenko V."/>
            <person name="Alves J.M.P."/>
        </authorList>
    </citation>
    <scope>NUCLEOTIDE SEQUENCE [LARGE SCALE GENOMIC DNA]</scope>
    <source>
        <strain evidence="2">MF-08</strain>
    </source>
</reference>
<sequence length="198" mass="22709">MFFKKNLIKGLLVWIPICITIWIINILISIVEDKITYFISSTNVIGFYIPGFKIMILLTIIYLTGLLKTNLIFKNLYFYFDKILSYIPLVNSIYSTTKQISNAILSPNSQAFRKVILLEYPPKSQYWVLAFLTGNTSENISKFLNNNKYINVYIPTTPNPTSGFFVMVKSSDVIDVNINVDQALKYIISMGTVIPNKF</sequence>
<dbReference type="AlphaFoldDB" id="A0A3Q8EUM7"/>
<evidence type="ECO:0000313" key="3">
    <source>
        <dbReference type="Proteomes" id="UP000266796"/>
    </source>
</evidence>
<organism evidence="2 3">
    <name type="scientific">Candidatus Kinetoplastidibacterium kentomonadis</name>
    <dbReference type="NCBI Taxonomy" id="1576550"/>
    <lineage>
        <taxon>Bacteria</taxon>
        <taxon>Pseudomonadati</taxon>
        <taxon>Pseudomonadota</taxon>
        <taxon>Betaproteobacteria</taxon>
        <taxon>Candidatus Kinetoplastidibacterium</taxon>
    </lineage>
</organism>
<keyword evidence="1" id="KW-1133">Transmembrane helix</keyword>
<evidence type="ECO:0008006" key="4">
    <source>
        <dbReference type="Google" id="ProtNLM"/>
    </source>
</evidence>
<protein>
    <recommendedName>
        <fullName evidence="4">DUF502 domain-containing protein</fullName>
    </recommendedName>
</protein>
<dbReference type="RefSeq" id="WP_108674150.1">
    <property type="nucleotide sequence ID" value="NZ_CP025628.1"/>
</dbReference>
<feature type="transmembrane region" description="Helical" evidence="1">
    <location>
        <begin position="37"/>
        <end position="64"/>
    </location>
</feature>
<evidence type="ECO:0000256" key="1">
    <source>
        <dbReference type="SAM" id="Phobius"/>
    </source>
</evidence>
<name>A0A3Q8EUM7_9PROT</name>
<keyword evidence="3" id="KW-1185">Reference proteome</keyword>
<proteinExistence type="predicted"/>
<dbReference type="KEGG" id="kso:CKSOR_00658"/>
<dbReference type="OrthoDB" id="9780267at2"/>
<accession>A0A3Q8EUM7</accession>
<dbReference type="Pfam" id="PF04367">
    <property type="entry name" value="DUF502"/>
    <property type="match status" value="1"/>
</dbReference>
<keyword evidence="1" id="KW-0472">Membrane</keyword>
<dbReference type="PANTHER" id="PTHR31876">
    <property type="entry name" value="COV-LIKE PROTEIN 1"/>
    <property type="match status" value="1"/>
</dbReference>
<keyword evidence="1" id="KW-0812">Transmembrane</keyword>
<evidence type="ECO:0000313" key="2">
    <source>
        <dbReference type="EMBL" id="AWD32759.1"/>
    </source>
</evidence>
<gene>
    <name evidence="2" type="ORF">CKSOR_00658</name>
</gene>
<feature type="transmembrane region" description="Helical" evidence="1">
    <location>
        <begin position="12"/>
        <end position="31"/>
    </location>
</feature>
<dbReference type="EMBL" id="CP025628">
    <property type="protein sequence ID" value="AWD32759.1"/>
    <property type="molecule type" value="Genomic_DNA"/>
</dbReference>
<dbReference type="Proteomes" id="UP000266796">
    <property type="component" value="Chromosome"/>
</dbReference>